<keyword evidence="2" id="KW-1185">Reference proteome</keyword>
<dbReference type="Proteomes" id="UP001177021">
    <property type="component" value="Unassembled WGS sequence"/>
</dbReference>
<gene>
    <name evidence="1" type="ORF">MILVUS5_LOCUS30835</name>
</gene>
<accession>A0ACB0LFD7</accession>
<evidence type="ECO:0000313" key="1">
    <source>
        <dbReference type="EMBL" id="CAJ2665957.1"/>
    </source>
</evidence>
<comment type="caution">
    <text evidence="1">The sequence shown here is derived from an EMBL/GenBank/DDBJ whole genome shotgun (WGS) entry which is preliminary data.</text>
</comment>
<protein>
    <submittedName>
        <fullName evidence="1">Uncharacterized protein</fullName>
    </submittedName>
</protein>
<sequence length="163" mass="17959">MDSVLANVLLRDPTDEHVVPVVEELQRRLPKLSDIRQQQGDGKEYFGGQQDAEAAEDESPFEFHALEVVLEAICSYLVARTTELEMVAYPALYELTSKVDKAPLESYADIGGLDAQIHEIKEAVELPLTHPELYEDIGIKPPKGVILYGEPGTGKTLLAQEAA</sequence>
<reference evidence="1" key="1">
    <citation type="submission" date="2023-10" db="EMBL/GenBank/DDBJ databases">
        <authorList>
            <person name="Rodriguez Cubillos JULIANA M."/>
            <person name="De Vega J."/>
        </authorList>
    </citation>
    <scope>NUCLEOTIDE SEQUENCE</scope>
</reference>
<evidence type="ECO:0000313" key="2">
    <source>
        <dbReference type="Proteomes" id="UP001177021"/>
    </source>
</evidence>
<dbReference type="EMBL" id="CASHSV030000513">
    <property type="protein sequence ID" value="CAJ2665957.1"/>
    <property type="molecule type" value="Genomic_DNA"/>
</dbReference>
<name>A0ACB0LFD7_TRIPR</name>
<organism evidence="1 2">
    <name type="scientific">Trifolium pratense</name>
    <name type="common">Red clover</name>
    <dbReference type="NCBI Taxonomy" id="57577"/>
    <lineage>
        <taxon>Eukaryota</taxon>
        <taxon>Viridiplantae</taxon>
        <taxon>Streptophyta</taxon>
        <taxon>Embryophyta</taxon>
        <taxon>Tracheophyta</taxon>
        <taxon>Spermatophyta</taxon>
        <taxon>Magnoliopsida</taxon>
        <taxon>eudicotyledons</taxon>
        <taxon>Gunneridae</taxon>
        <taxon>Pentapetalae</taxon>
        <taxon>rosids</taxon>
        <taxon>fabids</taxon>
        <taxon>Fabales</taxon>
        <taxon>Fabaceae</taxon>
        <taxon>Papilionoideae</taxon>
        <taxon>50 kb inversion clade</taxon>
        <taxon>NPAAA clade</taxon>
        <taxon>Hologalegina</taxon>
        <taxon>IRL clade</taxon>
        <taxon>Trifolieae</taxon>
        <taxon>Trifolium</taxon>
    </lineage>
</organism>
<proteinExistence type="predicted"/>